<evidence type="ECO:0000313" key="5">
    <source>
        <dbReference type="EMBL" id="KAE9409276.1"/>
    </source>
</evidence>
<dbReference type="InterPro" id="IPR002938">
    <property type="entry name" value="FAD-bd"/>
</dbReference>
<dbReference type="GO" id="GO:0044550">
    <property type="term" value="P:secondary metabolite biosynthetic process"/>
    <property type="evidence" value="ECO:0007669"/>
    <property type="project" value="TreeGrafter"/>
</dbReference>
<accession>A0A6A4IF93</accession>
<dbReference type="Pfam" id="PF01494">
    <property type="entry name" value="FAD_binding_3"/>
    <property type="match status" value="1"/>
</dbReference>
<evidence type="ECO:0000256" key="2">
    <source>
        <dbReference type="ARBA" id="ARBA00022827"/>
    </source>
</evidence>
<evidence type="ECO:0000313" key="6">
    <source>
        <dbReference type="Proteomes" id="UP000799118"/>
    </source>
</evidence>
<feature type="domain" description="FAD-binding" evidence="4">
    <location>
        <begin position="2"/>
        <end position="333"/>
    </location>
</feature>
<protein>
    <submittedName>
        <fullName evidence="5">FAD/NAD-P-binding domain-containing protein</fullName>
    </submittedName>
</protein>
<dbReference type="EMBL" id="ML769388">
    <property type="protein sequence ID" value="KAE9409276.1"/>
    <property type="molecule type" value="Genomic_DNA"/>
</dbReference>
<keyword evidence="1" id="KW-0285">Flavoprotein</keyword>
<reference evidence="5" key="1">
    <citation type="journal article" date="2019" name="Environ. Microbiol.">
        <title>Fungal ecological strategies reflected in gene transcription - a case study of two litter decomposers.</title>
        <authorList>
            <person name="Barbi F."/>
            <person name="Kohler A."/>
            <person name="Barry K."/>
            <person name="Baskaran P."/>
            <person name="Daum C."/>
            <person name="Fauchery L."/>
            <person name="Ihrmark K."/>
            <person name="Kuo A."/>
            <person name="LaButti K."/>
            <person name="Lipzen A."/>
            <person name="Morin E."/>
            <person name="Grigoriev I.V."/>
            <person name="Henrissat B."/>
            <person name="Lindahl B."/>
            <person name="Martin F."/>
        </authorList>
    </citation>
    <scope>NUCLEOTIDE SEQUENCE</scope>
    <source>
        <strain evidence="5">JB14</strain>
    </source>
</reference>
<dbReference type="PANTHER" id="PTHR46720">
    <property type="entry name" value="HYDROXYLASE, PUTATIVE (AFU_ORTHOLOGUE AFUA_3G01460)-RELATED"/>
    <property type="match status" value="1"/>
</dbReference>
<dbReference type="InterPro" id="IPR036188">
    <property type="entry name" value="FAD/NAD-bd_sf"/>
</dbReference>
<proteinExistence type="predicted"/>
<dbReference type="GO" id="GO:0016491">
    <property type="term" value="F:oxidoreductase activity"/>
    <property type="evidence" value="ECO:0007669"/>
    <property type="project" value="UniProtKB-KW"/>
</dbReference>
<evidence type="ECO:0000256" key="3">
    <source>
        <dbReference type="ARBA" id="ARBA00023002"/>
    </source>
</evidence>
<name>A0A6A4IF93_9AGAR</name>
<evidence type="ECO:0000256" key="1">
    <source>
        <dbReference type="ARBA" id="ARBA00022630"/>
    </source>
</evidence>
<sequence length="429" mass="47333">MTRIAIVGAGIGGLSAAISLRRLSNVDVQIFEQAEALREVGASIALGPNGLRGLEEMGATNALSEEIAFRSDHGYPMVYRHWKTGEELVKDEHSPSVTQWLHHTARYYRPHLQQALADNIPRDTIHLNKRLIDVTVKSDDGVLLEFEDGSQHHTDLVIGADGISSKVRSAFLADYKLESTGQIALRAVFDVSCIQDLIAENPELRNSVHVTGPDKNFFSSMLGKGKFTVVGLGFVDDENSPWRGKKWDEEADLQRFQEAYKDWHPSVSTLVDRVPPDSIRVYPGSASNQIPPPVHAGRIALVGDSFHPHGGAFAAGGSLAIDDSIALFLSLQHIQQLESTASASQTKLGKLSPANLSRALDLYAATRLPHVRKVFDAVERLRAGAQAAKADRYWDEEKIRVWAKNKKEVVWLHEHDVHRAFADVINVNS</sequence>
<dbReference type="Proteomes" id="UP000799118">
    <property type="component" value="Unassembled WGS sequence"/>
</dbReference>
<dbReference type="SUPFAM" id="SSF51905">
    <property type="entry name" value="FAD/NAD(P)-binding domain"/>
    <property type="match status" value="1"/>
</dbReference>
<dbReference type="PANTHER" id="PTHR46720:SF3">
    <property type="entry name" value="FAD-BINDING DOMAIN-CONTAINING PROTEIN-RELATED"/>
    <property type="match status" value="1"/>
</dbReference>
<dbReference type="AlphaFoldDB" id="A0A6A4IF93"/>
<dbReference type="GO" id="GO:0071949">
    <property type="term" value="F:FAD binding"/>
    <property type="evidence" value="ECO:0007669"/>
    <property type="project" value="InterPro"/>
</dbReference>
<dbReference type="PRINTS" id="PR00420">
    <property type="entry name" value="RNGMNOXGNASE"/>
</dbReference>
<evidence type="ECO:0000259" key="4">
    <source>
        <dbReference type="Pfam" id="PF01494"/>
    </source>
</evidence>
<keyword evidence="2" id="KW-0274">FAD</keyword>
<gene>
    <name evidence="5" type="ORF">BT96DRAFT_913437</name>
</gene>
<keyword evidence="6" id="KW-1185">Reference proteome</keyword>
<dbReference type="Gene3D" id="3.50.50.60">
    <property type="entry name" value="FAD/NAD(P)-binding domain"/>
    <property type="match status" value="1"/>
</dbReference>
<dbReference type="OrthoDB" id="417877at2759"/>
<dbReference type="InterPro" id="IPR051104">
    <property type="entry name" value="FAD_monoxygenase"/>
</dbReference>
<organism evidence="5 6">
    <name type="scientific">Gymnopus androsaceus JB14</name>
    <dbReference type="NCBI Taxonomy" id="1447944"/>
    <lineage>
        <taxon>Eukaryota</taxon>
        <taxon>Fungi</taxon>
        <taxon>Dikarya</taxon>
        <taxon>Basidiomycota</taxon>
        <taxon>Agaricomycotina</taxon>
        <taxon>Agaricomycetes</taxon>
        <taxon>Agaricomycetidae</taxon>
        <taxon>Agaricales</taxon>
        <taxon>Marasmiineae</taxon>
        <taxon>Omphalotaceae</taxon>
        <taxon>Gymnopus</taxon>
    </lineage>
</organism>
<keyword evidence="3" id="KW-0560">Oxidoreductase</keyword>